<dbReference type="EMBL" id="BIFS01000001">
    <property type="protein sequence ID" value="GCE17408.1"/>
    <property type="molecule type" value="Genomic_DNA"/>
</dbReference>
<keyword evidence="2" id="KW-1185">Reference proteome</keyword>
<organism evidence="1 2">
    <name type="scientific">Dictyobacter kobayashii</name>
    <dbReference type="NCBI Taxonomy" id="2014872"/>
    <lineage>
        <taxon>Bacteria</taxon>
        <taxon>Bacillati</taxon>
        <taxon>Chloroflexota</taxon>
        <taxon>Ktedonobacteria</taxon>
        <taxon>Ktedonobacterales</taxon>
        <taxon>Dictyobacteraceae</taxon>
        <taxon>Dictyobacter</taxon>
    </lineage>
</organism>
<comment type="caution">
    <text evidence="1">The sequence shown here is derived from an EMBL/GenBank/DDBJ whole genome shotgun (WGS) entry which is preliminary data.</text>
</comment>
<gene>
    <name evidence="1" type="ORF">KDK_12080</name>
</gene>
<sequence length="143" mass="16838">MPRNKKVLLLVENLSVPADPRVWREAQTLRQHGYQVSIICPRGETRDTESYACLDGIFIYRYTLDTTINKSTDYIREYMVAMLNTLRLSFKVWLRHGFDVIHAANPRTLFLYLEYSIVSWERSLFSISMIWHQKCSPSNFRGA</sequence>
<proteinExistence type="predicted"/>
<dbReference type="SUPFAM" id="SSF53756">
    <property type="entry name" value="UDP-Glycosyltransferase/glycogen phosphorylase"/>
    <property type="match status" value="1"/>
</dbReference>
<dbReference type="RefSeq" id="WP_218031746.1">
    <property type="nucleotide sequence ID" value="NZ_BIFS01000001.1"/>
</dbReference>
<reference evidence="2" key="1">
    <citation type="submission" date="2018-12" db="EMBL/GenBank/DDBJ databases">
        <title>Tengunoibacter tsumagoiensis gen. nov., sp. nov., Dictyobacter kobayashii sp. nov., D. alpinus sp. nov., and D. joshuensis sp. nov. and description of Dictyobacteraceae fam. nov. within the order Ktedonobacterales isolated from Tengu-no-mugimeshi.</title>
        <authorList>
            <person name="Wang C.M."/>
            <person name="Zheng Y."/>
            <person name="Sakai Y."/>
            <person name="Toyoda A."/>
            <person name="Minakuchi Y."/>
            <person name="Abe K."/>
            <person name="Yokota A."/>
            <person name="Yabe S."/>
        </authorList>
    </citation>
    <scope>NUCLEOTIDE SEQUENCE [LARGE SCALE GENOMIC DNA]</scope>
    <source>
        <strain evidence="2">Uno11</strain>
    </source>
</reference>
<protein>
    <submittedName>
        <fullName evidence="1">Uncharacterized protein</fullName>
    </submittedName>
</protein>
<dbReference type="Gene3D" id="3.40.50.2000">
    <property type="entry name" value="Glycogen Phosphorylase B"/>
    <property type="match status" value="1"/>
</dbReference>
<dbReference type="AlphaFoldDB" id="A0A402AE73"/>
<evidence type="ECO:0000313" key="2">
    <source>
        <dbReference type="Proteomes" id="UP000287188"/>
    </source>
</evidence>
<evidence type="ECO:0000313" key="1">
    <source>
        <dbReference type="EMBL" id="GCE17408.1"/>
    </source>
</evidence>
<dbReference type="Proteomes" id="UP000287188">
    <property type="component" value="Unassembled WGS sequence"/>
</dbReference>
<name>A0A402AE73_9CHLR</name>
<accession>A0A402AE73</accession>